<evidence type="ECO:0008006" key="3">
    <source>
        <dbReference type="Google" id="ProtNLM"/>
    </source>
</evidence>
<dbReference type="Proteomes" id="UP000193077">
    <property type="component" value="Unassembled WGS sequence"/>
</dbReference>
<sequence>MKNTLEDTSRFLMQATLGADQTLLDRVSAQGIKPWLSDQLDHKPNSGRTFENATRAIWKDFRKRLVAAHGEHAINGDGNNPALPYKWYFHMAWWDHTLSSKDDLLRQRMAQALGEVLVISDQSSLELDAIGFASYYDLLYKHAFGSYVDLLYDVSMHPMMGIYLSHMLNQKANKRKNIHPDENYAREIMQLFSIGLFELNQDGSEKLDGGGKPIPTYDNRDIKELARVFTGLLPAAYEYEWTNSFWESSYNGYPVGFDDDVEKAYKTVPFIDATKPMVVDEDFHDRGAKNLLGGKLTLPGGQKGPREIRSLVEQLVAHPSTAPFIARNLINRLVTSNPSPAYIRAVAKAFGPKGDLKATLEAVLTYPLINEVTDNRLPTARKAGDKMVQSQKLKSPLHRVTQLLLAFNAHNTSGKLWLLGDDLQEELQMHPMSAPTVFNFYKPDFAPHGPLQNAGMVAPEFELHTSATSVAYVNQMYYWFFGGFLPLVSTQIGSGAEQKMVMEMYPDTLWAQKNDALRFDLKAEIASAKSAAKRDALIDQMSILLTGRTSQKAKARIKAAFAQFSDNPAWVVQTIAFMIAISPEFTVQEA</sequence>
<dbReference type="RefSeq" id="WP_085794582.1">
    <property type="nucleotide sequence ID" value="NZ_FWFO01000001.1"/>
</dbReference>
<keyword evidence="2" id="KW-1185">Reference proteome</keyword>
<name>A0A1Y5RUV0_9RHOB</name>
<proteinExistence type="predicted"/>
<accession>A0A1Y5RUV0</accession>
<dbReference type="AlphaFoldDB" id="A0A1Y5RUV0"/>
<organism evidence="1 2">
    <name type="scientific">Falsiruegeria litorea R37</name>
    <dbReference type="NCBI Taxonomy" id="1200284"/>
    <lineage>
        <taxon>Bacteria</taxon>
        <taxon>Pseudomonadati</taxon>
        <taxon>Pseudomonadota</taxon>
        <taxon>Alphaproteobacteria</taxon>
        <taxon>Rhodobacterales</taxon>
        <taxon>Roseobacteraceae</taxon>
        <taxon>Falsiruegeria</taxon>
    </lineage>
</organism>
<evidence type="ECO:0000313" key="1">
    <source>
        <dbReference type="EMBL" id="SLN25863.1"/>
    </source>
</evidence>
<dbReference type="OrthoDB" id="9772295at2"/>
<reference evidence="1 2" key="1">
    <citation type="submission" date="2017-03" db="EMBL/GenBank/DDBJ databases">
        <authorList>
            <person name="Afonso C.L."/>
            <person name="Miller P.J."/>
            <person name="Scott M.A."/>
            <person name="Spackman E."/>
            <person name="Goraichik I."/>
            <person name="Dimitrov K.M."/>
            <person name="Suarez D.L."/>
            <person name="Swayne D.E."/>
        </authorList>
    </citation>
    <scope>NUCLEOTIDE SEQUENCE [LARGE SCALE GENOMIC DNA]</scope>
    <source>
        <strain evidence="1 2">CECT 7639</strain>
    </source>
</reference>
<dbReference type="PANTHER" id="PTHR43737">
    <property type="entry name" value="BLL7424 PROTEIN"/>
    <property type="match status" value="1"/>
</dbReference>
<dbReference type="PANTHER" id="PTHR43737:SF1">
    <property type="entry name" value="DUF1501 DOMAIN-CONTAINING PROTEIN"/>
    <property type="match status" value="1"/>
</dbReference>
<dbReference type="InterPro" id="IPR014917">
    <property type="entry name" value="DUF1800"/>
</dbReference>
<dbReference type="Pfam" id="PF08811">
    <property type="entry name" value="DUF1800"/>
    <property type="match status" value="1"/>
</dbReference>
<evidence type="ECO:0000313" key="2">
    <source>
        <dbReference type="Proteomes" id="UP000193077"/>
    </source>
</evidence>
<protein>
    <recommendedName>
        <fullName evidence="3">DUF1800 domain-containing protein</fullName>
    </recommendedName>
</protein>
<gene>
    <name evidence="1" type="ORF">TRL7639_00913</name>
</gene>
<dbReference type="EMBL" id="FWFO01000001">
    <property type="protein sequence ID" value="SLN25863.1"/>
    <property type="molecule type" value="Genomic_DNA"/>
</dbReference>